<dbReference type="InterPro" id="IPR002933">
    <property type="entry name" value="Peptidase_M20"/>
</dbReference>
<name>A0A4E0PTG4_9EURY</name>
<proteinExistence type="predicted"/>
<keyword evidence="11" id="KW-1185">Reference proteome</keyword>
<feature type="domain" description="Peptidase M20 dimerisation" evidence="9">
    <location>
        <begin position="206"/>
        <end position="284"/>
    </location>
</feature>
<dbReference type="Proteomes" id="UP000297295">
    <property type="component" value="Unassembled WGS sequence"/>
</dbReference>
<keyword evidence="5" id="KW-0378">Hydrolase</keyword>
<keyword evidence="4" id="KW-0479">Metal-binding</keyword>
<gene>
    <name evidence="10" type="ORF">CUN85_11145</name>
</gene>
<dbReference type="OrthoDB" id="133929at2157"/>
<evidence type="ECO:0000256" key="8">
    <source>
        <dbReference type="ARBA" id="ARBA00023285"/>
    </source>
</evidence>
<organism evidence="10 11">
    <name type="scientific">Methanolobus halotolerans</name>
    <dbReference type="NCBI Taxonomy" id="2052935"/>
    <lineage>
        <taxon>Archaea</taxon>
        <taxon>Methanobacteriati</taxon>
        <taxon>Methanobacteriota</taxon>
        <taxon>Stenosarchaea group</taxon>
        <taxon>Methanomicrobia</taxon>
        <taxon>Methanosarcinales</taxon>
        <taxon>Methanosarcinaceae</taxon>
        <taxon>Methanolobus</taxon>
    </lineage>
</organism>
<comment type="cofactor">
    <cofactor evidence="2">
        <name>Zn(2+)</name>
        <dbReference type="ChEBI" id="CHEBI:29105"/>
    </cofactor>
</comment>
<dbReference type="RefSeq" id="WP_135390382.1">
    <property type="nucleotide sequence ID" value="NZ_PGGK01000015.1"/>
</dbReference>
<evidence type="ECO:0000259" key="9">
    <source>
        <dbReference type="Pfam" id="PF07687"/>
    </source>
</evidence>
<accession>A0A4E0PTG4</accession>
<evidence type="ECO:0000256" key="3">
    <source>
        <dbReference type="ARBA" id="ARBA00022670"/>
    </source>
</evidence>
<dbReference type="GO" id="GO:0070573">
    <property type="term" value="F:metallodipeptidase activity"/>
    <property type="evidence" value="ECO:0007669"/>
    <property type="project" value="TreeGrafter"/>
</dbReference>
<dbReference type="PRINTS" id="PR00934">
    <property type="entry name" value="XHISDIPTASE"/>
</dbReference>
<dbReference type="Pfam" id="PF07687">
    <property type="entry name" value="M20_dimer"/>
    <property type="match status" value="1"/>
</dbReference>
<keyword evidence="6" id="KW-0862">Zinc</keyword>
<dbReference type="PANTHER" id="PTHR43501:SF1">
    <property type="entry name" value="CYTOSOL NON-SPECIFIC DIPEPTIDASE"/>
    <property type="match status" value="1"/>
</dbReference>
<evidence type="ECO:0000256" key="2">
    <source>
        <dbReference type="ARBA" id="ARBA00001947"/>
    </source>
</evidence>
<comment type="caution">
    <text evidence="10">The sequence shown here is derived from an EMBL/GenBank/DDBJ whole genome shotgun (WGS) entry which is preliminary data.</text>
</comment>
<sequence length="484" mass="53141">MDRVTQEILDLLEEINCVPRCSGHEEKIANWLKEWSLANGLNVKFDSVNNILIRVPASKRYERSPVIVIQGHMDMVCEKDPDSSHDFTRDPIEQYIEGDWLKARGTTLGADNGFALALALVLAKDKDLPHPPLELLFTVDEETGLTGANELMPDFISGKILLNLDSEDEGVFIIGCAGGLNTNIRIALEYTPVPEGHILCRMTVGGLAGGHSGVDIHEKRANANKLLATSLDTLLASFDIYLINIEGGSAHNAIPRHAEALFAISQDEYENALSVIRDIEKGARLDYRENDPLLSIGLTQQADKDVNTSLKKDLAKKIIDLLVQLPDGVARMSEDVPGLVETSNNLATMRMEDEYLAIISTQRSSADAGLSEITKEIEDISSSAGAIVLHNGGYPAWQPDIDSSLLQRSKKIYMETFGEQARTEVIHAGLECAVIGSKFPDMDMISFGPTIKNPHSPDERLHIPSVLKLWKFLTALLASFSGNY</sequence>
<dbReference type="InterPro" id="IPR011650">
    <property type="entry name" value="Peptidase_M20_dimer"/>
</dbReference>
<evidence type="ECO:0000256" key="6">
    <source>
        <dbReference type="ARBA" id="ARBA00022833"/>
    </source>
</evidence>
<dbReference type="Pfam" id="PF01546">
    <property type="entry name" value="Peptidase_M20"/>
    <property type="match status" value="1"/>
</dbReference>
<dbReference type="NCBIfam" id="TIGR01893">
    <property type="entry name" value="aa-his-dipept"/>
    <property type="match status" value="1"/>
</dbReference>
<dbReference type="InterPro" id="IPR001160">
    <property type="entry name" value="Peptidase_M20C"/>
</dbReference>
<dbReference type="CDD" id="cd03890">
    <property type="entry name" value="M20_pepD"/>
    <property type="match status" value="1"/>
</dbReference>
<evidence type="ECO:0000256" key="7">
    <source>
        <dbReference type="ARBA" id="ARBA00023049"/>
    </source>
</evidence>
<evidence type="ECO:0000313" key="11">
    <source>
        <dbReference type="Proteomes" id="UP000297295"/>
    </source>
</evidence>
<protein>
    <submittedName>
        <fullName evidence="10">Aminoacyl-histidine dipeptidase</fullName>
    </submittedName>
</protein>
<keyword evidence="7" id="KW-0482">Metalloprotease</keyword>
<comment type="cofactor">
    <cofactor evidence="1">
        <name>Co(2+)</name>
        <dbReference type="ChEBI" id="CHEBI:48828"/>
    </cofactor>
</comment>
<dbReference type="AlphaFoldDB" id="A0A4E0PTG4"/>
<dbReference type="FunFam" id="3.40.630.10:FF:000015">
    <property type="entry name" value="Aminoacyl-histidine dipeptidase PepD"/>
    <property type="match status" value="1"/>
</dbReference>
<dbReference type="Gene3D" id="3.40.630.10">
    <property type="entry name" value="Zn peptidases"/>
    <property type="match status" value="2"/>
</dbReference>
<evidence type="ECO:0000256" key="1">
    <source>
        <dbReference type="ARBA" id="ARBA00001941"/>
    </source>
</evidence>
<dbReference type="GO" id="GO:0005829">
    <property type="term" value="C:cytosol"/>
    <property type="evidence" value="ECO:0007669"/>
    <property type="project" value="TreeGrafter"/>
</dbReference>
<dbReference type="PANTHER" id="PTHR43501">
    <property type="entry name" value="CYTOSOL NON-SPECIFIC DIPEPTIDASE"/>
    <property type="match status" value="1"/>
</dbReference>
<dbReference type="FunFam" id="3.40.630.10:FF:000018">
    <property type="entry name" value="Aminoacyl-histidine dipeptidase PepD"/>
    <property type="match status" value="1"/>
</dbReference>
<dbReference type="GO" id="GO:0046872">
    <property type="term" value="F:metal ion binding"/>
    <property type="evidence" value="ECO:0007669"/>
    <property type="project" value="UniProtKB-KW"/>
</dbReference>
<reference evidence="10 11" key="1">
    <citation type="submission" date="2017-11" db="EMBL/GenBank/DDBJ databases">
        <title>Isolation and Characterization of Methanogenic Archaea from Saline Meromictic Lake at Siberia.</title>
        <authorList>
            <person name="Shen Y."/>
            <person name="Huang H.-H."/>
            <person name="Lai M.-C."/>
            <person name="Chen S.-C."/>
        </authorList>
    </citation>
    <scope>NUCLEOTIDE SEQUENCE [LARGE SCALE GENOMIC DNA]</scope>
    <source>
        <strain evidence="10 11">SY-01</strain>
    </source>
</reference>
<dbReference type="SUPFAM" id="SSF53187">
    <property type="entry name" value="Zn-dependent exopeptidases"/>
    <property type="match status" value="1"/>
</dbReference>
<evidence type="ECO:0000256" key="4">
    <source>
        <dbReference type="ARBA" id="ARBA00022723"/>
    </source>
</evidence>
<dbReference type="PIRSF" id="PIRSF016599">
    <property type="entry name" value="Xaa-His_dipept"/>
    <property type="match status" value="1"/>
</dbReference>
<keyword evidence="3" id="KW-0645">Protease</keyword>
<evidence type="ECO:0000256" key="5">
    <source>
        <dbReference type="ARBA" id="ARBA00022801"/>
    </source>
</evidence>
<dbReference type="EMBL" id="PGGK01000015">
    <property type="protein sequence ID" value="TGC07469.1"/>
    <property type="molecule type" value="Genomic_DNA"/>
</dbReference>
<evidence type="ECO:0000313" key="10">
    <source>
        <dbReference type="EMBL" id="TGC07469.1"/>
    </source>
</evidence>
<dbReference type="GO" id="GO:0006508">
    <property type="term" value="P:proteolysis"/>
    <property type="evidence" value="ECO:0007669"/>
    <property type="project" value="UniProtKB-KW"/>
</dbReference>
<keyword evidence="8" id="KW-0170">Cobalt</keyword>